<dbReference type="Pfam" id="PF00353">
    <property type="entry name" value="HemolysinCabind"/>
    <property type="match status" value="1"/>
</dbReference>
<dbReference type="InterPro" id="IPR034033">
    <property type="entry name" value="Serralysin-like"/>
</dbReference>
<dbReference type="InterPro" id="IPR006026">
    <property type="entry name" value="Peptidase_Metallo"/>
</dbReference>
<keyword evidence="6" id="KW-0479">Metal-binding</keyword>
<feature type="region of interest" description="Disordered" evidence="10">
    <location>
        <begin position="1"/>
        <end position="20"/>
    </location>
</feature>
<evidence type="ECO:0000259" key="11">
    <source>
        <dbReference type="SMART" id="SM00235"/>
    </source>
</evidence>
<evidence type="ECO:0000256" key="5">
    <source>
        <dbReference type="ARBA" id="ARBA00022670"/>
    </source>
</evidence>
<dbReference type="InterPro" id="IPR007280">
    <property type="entry name" value="Peptidase_C_arc/bac"/>
</dbReference>
<reference evidence="12 13" key="1">
    <citation type="submission" date="2022-10" db="EMBL/GenBank/DDBJ databases">
        <title>Defluviimonas sp. nov., isolated from ocean surface sediments.</title>
        <authorList>
            <person name="He W."/>
            <person name="Wang L."/>
            <person name="Zhang D.-F."/>
        </authorList>
    </citation>
    <scope>NUCLEOTIDE SEQUENCE [LARGE SCALE GENOMIC DNA]</scope>
    <source>
        <strain evidence="12 13">WL0050</strain>
    </source>
</reference>
<comment type="similarity">
    <text evidence="3">Belongs to the peptidase M10B family.</text>
</comment>
<dbReference type="PROSITE" id="PS00330">
    <property type="entry name" value="HEMOLYSIN_CALCIUM"/>
    <property type="match status" value="1"/>
</dbReference>
<dbReference type="Gene3D" id="3.40.390.10">
    <property type="entry name" value="Collagenase (Catalytic Domain)"/>
    <property type="match status" value="1"/>
</dbReference>
<dbReference type="Proteomes" id="UP001652564">
    <property type="component" value="Unassembled WGS sequence"/>
</dbReference>
<feature type="non-terminal residue" evidence="12">
    <location>
        <position position="515"/>
    </location>
</feature>
<dbReference type="InterPro" id="IPR001343">
    <property type="entry name" value="Hemolysn_Ca-bd"/>
</dbReference>
<keyword evidence="8" id="KW-0378">Hydrolase</keyword>
<dbReference type="Gene3D" id="2.150.10.10">
    <property type="entry name" value="Serralysin-like metalloprotease, C-terminal"/>
    <property type="match status" value="1"/>
</dbReference>
<evidence type="ECO:0000256" key="4">
    <source>
        <dbReference type="ARBA" id="ARBA00022525"/>
    </source>
</evidence>
<dbReference type="Gene3D" id="2.60.120.380">
    <property type="match status" value="1"/>
</dbReference>
<dbReference type="CDD" id="cd04277">
    <property type="entry name" value="ZnMc_serralysin_like"/>
    <property type="match status" value="1"/>
</dbReference>
<dbReference type="SMART" id="SM00235">
    <property type="entry name" value="ZnMc"/>
    <property type="match status" value="1"/>
</dbReference>
<name>A0ABT2ZUA3_9RHOB</name>
<dbReference type="InterPro" id="IPR018511">
    <property type="entry name" value="Hemolysin-typ_Ca-bd_CS"/>
</dbReference>
<keyword evidence="4" id="KW-0964">Secreted</keyword>
<evidence type="ECO:0000256" key="3">
    <source>
        <dbReference type="ARBA" id="ARBA00009490"/>
    </source>
</evidence>
<evidence type="ECO:0000256" key="9">
    <source>
        <dbReference type="ARBA" id="ARBA00022833"/>
    </source>
</evidence>
<dbReference type="EMBL" id="JAOWKZ010000010">
    <property type="protein sequence ID" value="MCV2874619.1"/>
    <property type="molecule type" value="Genomic_DNA"/>
</dbReference>
<feature type="compositionally biased region" description="Polar residues" evidence="10">
    <location>
        <begin position="1"/>
        <end position="17"/>
    </location>
</feature>
<comment type="cofactor">
    <cofactor evidence="1">
        <name>Ca(2+)</name>
        <dbReference type="ChEBI" id="CHEBI:29108"/>
    </cofactor>
</comment>
<comment type="caution">
    <text evidence="12">The sequence shown here is derived from an EMBL/GenBank/DDBJ whole genome shotgun (WGS) entry which is preliminary data.</text>
</comment>
<feature type="domain" description="Peptidase metallopeptidase" evidence="11">
    <location>
        <begin position="186"/>
        <end position="344"/>
    </location>
</feature>
<dbReference type="InterPro" id="IPR011049">
    <property type="entry name" value="Serralysin-like_metalloprot_C"/>
</dbReference>
<keyword evidence="5" id="KW-0645">Protease</keyword>
<evidence type="ECO:0000313" key="12">
    <source>
        <dbReference type="EMBL" id="MCV2874619.1"/>
    </source>
</evidence>
<dbReference type="SUPFAM" id="SSF89260">
    <property type="entry name" value="Collagen-binding domain"/>
    <property type="match status" value="1"/>
</dbReference>
<dbReference type="InterPro" id="IPR024079">
    <property type="entry name" value="MetalloPept_cat_dom_sf"/>
</dbReference>
<dbReference type="SUPFAM" id="SSF55486">
    <property type="entry name" value="Metalloproteases ('zincins'), catalytic domain"/>
    <property type="match status" value="1"/>
</dbReference>
<keyword evidence="13" id="KW-1185">Reference proteome</keyword>
<evidence type="ECO:0000256" key="2">
    <source>
        <dbReference type="ARBA" id="ARBA00004613"/>
    </source>
</evidence>
<evidence type="ECO:0000256" key="1">
    <source>
        <dbReference type="ARBA" id="ARBA00001913"/>
    </source>
</evidence>
<evidence type="ECO:0000256" key="10">
    <source>
        <dbReference type="SAM" id="MobiDB-lite"/>
    </source>
</evidence>
<dbReference type="Pfam" id="PF00413">
    <property type="entry name" value="Peptidase_M10"/>
    <property type="match status" value="1"/>
</dbReference>
<dbReference type="InterPro" id="IPR001818">
    <property type="entry name" value="Pept_M10_metallopeptidase"/>
</dbReference>
<proteinExistence type="inferred from homology"/>
<dbReference type="SUPFAM" id="SSF51120">
    <property type="entry name" value="beta-Roll"/>
    <property type="match status" value="1"/>
</dbReference>
<evidence type="ECO:0000256" key="6">
    <source>
        <dbReference type="ARBA" id="ARBA00022723"/>
    </source>
</evidence>
<dbReference type="Pfam" id="PF04151">
    <property type="entry name" value="PPC"/>
    <property type="match status" value="1"/>
</dbReference>
<comment type="subcellular location">
    <subcellularLocation>
        <location evidence="2">Secreted</location>
    </subcellularLocation>
</comment>
<dbReference type="RefSeq" id="WP_263741899.1">
    <property type="nucleotide sequence ID" value="NZ_JAOWKZ010000010.1"/>
</dbReference>
<gene>
    <name evidence="12" type="ORF">OEZ71_20155</name>
</gene>
<dbReference type="Pfam" id="PF08548">
    <property type="entry name" value="Peptidase_M10_C"/>
    <property type="match status" value="1"/>
</dbReference>
<dbReference type="PRINTS" id="PR00313">
    <property type="entry name" value="CABNDNGRPT"/>
</dbReference>
<protein>
    <submittedName>
        <fullName evidence="12">M10 family metallopeptidase C-terminal domain-containing protein</fullName>
    </submittedName>
</protein>
<accession>A0ABT2ZUA3</accession>
<evidence type="ECO:0000256" key="7">
    <source>
        <dbReference type="ARBA" id="ARBA00022737"/>
    </source>
</evidence>
<sequence length="515" mass="53723">MRTRTLKSMNEMSNLPQDTGPLTKALTADLTSGSSLSAPFRAALYSEAIDAVANISTSYTISVGDQFDGTISSSSDADWVRVNLTAGETYVFTVWGTGGSAAGLDDTLLRLYGSSGNLLLTNDDVDPSVGNHFSLIEFTATTTGTYYLGVSAYGGETGTYRLQAATNVYTVEQVVTQLIDFGWGIPTPIAHDERTGDTMTVNIAALTAAGQQLALWALEAWSVATGMTFSTTTSTSADILFDDNQAGAFAGPEAYFPNTGQIVQASVNISTNWLSTYGTSIGSYSFLTYLHEIGHALGLVHAGNYNGAGNYATNAVFLNDSYQMTVMSYFDQIDNTFINADFAFPITPMIADIAAVAELYGATISAYAGNTIWGANSNIGGYLGTIFGYLFDDNTINTSIYNNGPVAFTIQDSSGTDTLDLSTTTSNNNVNLVSGSVLDVAGMVGNVVIAQGTIIENYVGGSGNEQVSGNSANNQLNGNGGFDTLDGGAGNDTLDGGGLADSLLGGADDDTLFGR</sequence>
<organism evidence="12 13">
    <name type="scientific">Albidovulum litorale</name>
    <dbReference type="NCBI Taxonomy" id="2984134"/>
    <lineage>
        <taxon>Bacteria</taxon>
        <taxon>Pseudomonadati</taxon>
        <taxon>Pseudomonadota</taxon>
        <taxon>Alphaproteobacteria</taxon>
        <taxon>Rhodobacterales</taxon>
        <taxon>Paracoccaceae</taxon>
        <taxon>Albidovulum</taxon>
    </lineage>
</organism>
<evidence type="ECO:0000313" key="13">
    <source>
        <dbReference type="Proteomes" id="UP001652564"/>
    </source>
</evidence>
<keyword evidence="9" id="KW-0862">Zinc</keyword>
<evidence type="ECO:0000256" key="8">
    <source>
        <dbReference type="ARBA" id="ARBA00022801"/>
    </source>
</evidence>
<keyword evidence="7" id="KW-0677">Repeat</keyword>
<dbReference type="InterPro" id="IPR013858">
    <property type="entry name" value="Peptidase_M10B_C"/>
</dbReference>